<dbReference type="AlphaFoldDB" id="A0A451ABQ3"/>
<reference evidence="1" key="1">
    <citation type="submission" date="2019-02" db="EMBL/GenBank/DDBJ databases">
        <authorList>
            <person name="Gruber-Vodicka R. H."/>
            <person name="Seah K. B. B."/>
        </authorList>
    </citation>
    <scope>NUCLEOTIDE SEQUENCE</scope>
    <source>
        <strain evidence="1">BECK_BY1</strain>
    </source>
</reference>
<gene>
    <name evidence="1" type="ORF">BECKTUN1418D_GA0071000_12141</name>
</gene>
<proteinExistence type="predicted"/>
<dbReference type="InterPro" id="IPR011664">
    <property type="entry name" value="Abi_system_AbiD/AbiF-like"/>
</dbReference>
<dbReference type="PIRSF" id="PIRSF034934">
    <property type="entry name" value="AbiF_AbiD"/>
    <property type="match status" value="1"/>
</dbReference>
<dbReference type="EMBL" id="CAADFX010000214">
    <property type="protein sequence ID" value="VFK63459.1"/>
    <property type="molecule type" value="Genomic_DNA"/>
</dbReference>
<evidence type="ECO:0000313" key="1">
    <source>
        <dbReference type="EMBL" id="VFK63459.1"/>
    </source>
</evidence>
<dbReference type="Pfam" id="PF07751">
    <property type="entry name" value="Abi_2"/>
    <property type="match status" value="1"/>
</dbReference>
<organism evidence="1">
    <name type="scientific">Candidatus Kentrum sp. TUN</name>
    <dbReference type="NCBI Taxonomy" id="2126343"/>
    <lineage>
        <taxon>Bacteria</taxon>
        <taxon>Pseudomonadati</taxon>
        <taxon>Pseudomonadota</taxon>
        <taxon>Gammaproteobacteria</taxon>
        <taxon>Candidatus Kentrum</taxon>
    </lineage>
</organism>
<accession>A0A451ABQ3</accession>
<dbReference type="InterPro" id="IPR017034">
    <property type="entry name" value="Abi_system_AbiD/AbiF"/>
</dbReference>
<sequence>MLSSFRRFFFCTPPYRTPIKFNKPPKTFEEQIHLLESRGMIIDDQSATFHHLAHLNYYRLTPYWLPFQENTVIHKFRPGTKFERVVDIYMFDKKLRLLLLNAIERIEVSVRTQWAYHFAHAHGAHAYLDKKFYLDLDQLSDNMTKLKDEFERSKEVFITHYKKTYNDPSMPPIWVACEIMSLGLLSKYYSNLNSRKVLDAIANTYFLNKTVMKSLLHHLAHIRNLCAHHSRIWNRDFKIKIKIPKSKSLKLTPNFNTKERSKLYNTLVFLIHLMDVINPSNKWRERLFHLIDEHNINISSMGFPDNYMDLDIWKS</sequence>
<protein>
    <submittedName>
        <fullName evidence="1">Abortive infection bacteriophage resistance protein</fullName>
    </submittedName>
</protein>
<name>A0A451ABQ3_9GAMM</name>